<comment type="caution">
    <text evidence="2">The sequence shown here is derived from an EMBL/GenBank/DDBJ whole genome shotgun (WGS) entry which is preliminary data.</text>
</comment>
<sequence>MGIVIESSVWEPKPSLYIFIFLASFLSIFLLPNFSNRTLAPFDHGTSPSFLRFQRNFLLIFSLASGHSSSFEWKAFLQCLESLSWLTTASVGSRCGQKKACLSFCVLHLSVGIWRRISLQPSVWLANICLSLATSIFSFSFETWMTVEHDKVCVQKPCSFSVTC</sequence>
<keyword evidence="1" id="KW-0812">Transmembrane</keyword>
<dbReference type="AlphaFoldDB" id="A0A438KR61"/>
<feature type="transmembrane region" description="Helical" evidence="1">
    <location>
        <begin position="123"/>
        <end position="141"/>
    </location>
</feature>
<evidence type="ECO:0000313" key="3">
    <source>
        <dbReference type="Proteomes" id="UP000288805"/>
    </source>
</evidence>
<protein>
    <submittedName>
        <fullName evidence="2">Uncharacterized protein</fullName>
    </submittedName>
</protein>
<accession>A0A438KR61</accession>
<reference evidence="2 3" key="1">
    <citation type="journal article" date="2018" name="PLoS Genet.">
        <title>Population sequencing reveals clonal diversity and ancestral inbreeding in the grapevine cultivar Chardonnay.</title>
        <authorList>
            <person name="Roach M.J."/>
            <person name="Johnson D.L."/>
            <person name="Bohlmann J."/>
            <person name="van Vuuren H.J."/>
            <person name="Jones S.J."/>
            <person name="Pretorius I.S."/>
            <person name="Schmidt S.A."/>
            <person name="Borneman A.R."/>
        </authorList>
    </citation>
    <scope>NUCLEOTIDE SEQUENCE [LARGE SCALE GENOMIC DNA]</scope>
    <source>
        <strain evidence="3">cv. Chardonnay</strain>
        <tissue evidence="2">Leaf</tissue>
    </source>
</reference>
<gene>
    <name evidence="2" type="ORF">CK203_000824</name>
</gene>
<organism evidence="2 3">
    <name type="scientific">Vitis vinifera</name>
    <name type="common">Grape</name>
    <dbReference type="NCBI Taxonomy" id="29760"/>
    <lineage>
        <taxon>Eukaryota</taxon>
        <taxon>Viridiplantae</taxon>
        <taxon>Streptophyta</taxon>
        <taxon>Embryophyta</taxon>
        <taxon>Tracheophyta</taxon>
        <taxon>Spermatophyta</taxon>
        <taxon>Magnoliopsida</taxon>
        <taxon>eudicotyledons</taxon>
        <taxon>Gunneridae</taxon>
        <taxon>Pentapetalae</taxon>
        <taxon>rosids</taxon>
        <taxon>Vitales</taxon>
        <taxon>Vitaceae</taxon>
        <taxon>Viteae</taxon>
        <taxon>Vitis</taxon>
    </lineage>
</organism>
<proteinExistence type="predicted"/>
<keyword evidence="1" id="KW-1133">Transmembrane helix</keyword>
<dbReference type="GO" id="GO:0015098">
    <property type="term" value="F:molybdate ion transmembrane transporter activity"/>
    <property type="evidence" value="ECO:0007669"/>
    <property type="project" value="InterPro"/>
</dbReference>
<evidence type="ECO:0000313" key="2">
    <source>
        <dbReference type="EMBL" id="RVX23689.1"/>
    </source>
</evidence>
<dbReference type="PANTHER" id="PTHR23516:SF2">
    <property type="entry name" value="MOLYBDATE-ANION TRANSPORTER"/>
    <property type="match status" value="1"/>
</dbReference>
<keyword evidence="1" id="KW-0472">Membrane</keyword>
<name>A0A438KR61_VITVI</name>
<dbReference type="InterPro" id="IPR008509">
    <property type="entry name" value="MOT2/MFSD5"/>
</dbReference>
<dbReference type="PANTHER" id="PTHR23516">
    <property type="entry name" value="SAM (S-ADENOSYL METHIONINE) TRANSPORTER"/>
    <property type="match status" value="1"/>
</dbReference>
<feature type="transmembrane region" description="Helical" evidence="1">
    <location>
        <begin position="16"/>
        <end position="34"/>
    </location>
</feature>
<dbReference type="Proteomes" id="UP000288805">
    <property type="component" value="Unassembled WGS sequence"/>
</dbReference>
<dbReference type="GO" id="GO:0016020">
    <property type="term" value="C:membrane"/>
    <property type="evidence" value="ECO:0007669"/>
    <property type="project" value="InterPro"/>
</dbReference>
<dbReference type="EMBL" id="QGNW01000001">
    <property type="protein sequence ID" value="RVX23689.1"/>
    <property type="molecule type" value="Genomic_DNA"/>
</dbReference>
<evidence type="ECO:0000256" key="1">
    <source>
        <dbReference type="SAM" id="Phobius"/>
    </source>
</evidence>